<proteinExistence type="predicted"/>
<gene>
    <name evidence="1" type="ORF">RI129_007016</name>
</gene>
<dbReference type="EMBL" id="JAVRBK010000005">
    <property type="protein sequence ID" value="KAK5643171.1"/>
    <property type="molecule type" value="Genomic_DNA"/>
</dbReference>
<dbReference type="PANTHER" id="PTHR45913">
    <property type="entry name" value="EPM2A-INTERACTING PROTEIN 1"/>
    <property type="match status" value="1"/>
</dbReference>
<dbReference type="AlphaFoldDB" id="A0AAN7VDM9"/>
<dbReference type="PANTHER" id="PTHR45913:SF5">
    <property type="entry name" value="GENERAL TRANSCRIPTION FACTOR II-I REPEAT DOMAIN-CONTAINING PROTEIN 2A-LIKE PROTEIN"/>
    <property type="match status" value="1"/>
</dbReference>
<sequence length="258" mass="30712">MNRKIFKSMIGRYNGLVARLRLKVADSNNCPPKAFRCIIHQQHFCTKQLNLDHAMTVSRPVKEFLKKIECEYGDVLYHSEVRWLSRGKVSKRFFDLRHETTEKLNPVPEFRDPLWLWELAILCDLMQCLNDLYIKLQWKNKLICHVYADVNAFQAKLQLFIQQAEREILVHFPTRMIELLRLLSDHFDERFADCHELKNDIRVFENPFSIDVSTAPIELQLELIENEDDYCICQHIRMRTNFLGVEESQTVSAFTYDR</sequence>
<dbReference type="Proteomes" id="UP001329430">
    <property type="component" value="Chromosome 5"/>
</dbReference>
<name>A0AAN7VDM9_9COLE</name>
<accession>A0AAN7VDM9</accession>
<reference evidence="1 2" key="1">
    <citation type="journal article" date="2024" name="Insects">
        <title>An Improved Chromosome-Level Genome Assembly of the Firefly Pyrocoelia pectoralis.</title>
        <authorList>
            <person name="Fu X."/>
            <person name="Meyer-Rochow V.B."/>
            <person name="Ballantyne L."/>
            <person name="Zhu X."/>
        </authorList>
    </citation>
    <scope>NUCLEOTIDE SEQUENCE [LARGE SCALE GENOMIC DNA]</scope>
    <source>
        <strain evidence="1">XCY_ONT2</strain>
    </source>
</reference>
<keyword evidence="2" id="KW-1185">Reference proteome</keyword>
<evidence type="ECO:0000313" key="2">
    <source>
        <dbReference type="Proteomes" id="UP001329430"/>
    </source>
</evidence>
<organism evidence="1 2">
    <name type="scientific">Pyrocoelia pectoralis</name>
    <dbReference type="NCBI Taxonomy" id="417401"/>
    <lineage>
        <taxon>Eukaryota</taxon>
        <taxon>Metazoa</taxon>
        <taxon>Ecdysozoa</taxon>
        <taxon>Arthropoda</taxon>
        <taxon>Hexapoda</taxon>
        <taxon>Insecta</taxon>
        <taxon>Pterygota</taxon>
        <taxon>Neoptera</taxon>
        <taxon>Endopterygota</taxon>
        <taxon>Coleoptera</taxon>
        <taxon>Polyphaga</taxon>
        <taxon>Elateriformia</taxon>
        <taxon>Elateroidea</taxon>
        <taxon>Lampyridae</taxon>
        <taxon>Lampyrinae</taxon>
        <taxon>Pyrocoelia</taxon>
    </lineage>
</organism>
<protein>
    <submittedName>
        <fullName evidence="1">Uncharacterized protein</fullName>
    </submittedName>
</protein>
<comment type="caution">
    <text evidence="1">The sequence shown here is derived from an EMBL/GenBank/DDBJ whole genome shotgun (WGS) entry which is preliminary data.</text>
</comment>
<evidence type="ECO:0000313" key="1">
    <source>
        <dbReference type="EMBL" id="KAK5643171.1"/>
    </source>
</evidence>